<evidence type="ECO:0000313" key="1">
    <source>
        <dbReference type="EMBL" id="TDQ37761.1"/>
    </source>
</evidence>
<dbReference type="EMBL" id="SNYL01000024">
    <property type="protein sequence ID" value="TDQ37761.1"/>
    <property type="molecule type" value="Genomic_DNA"/>
</dbReference>
<accession>A0A4R6TWC7</accession>
<protein>
    <submittedName>
        <fullName evidence="1">Uncharacterized protein</fullName>
    </submittedName>
</protein>
<organism evidence="1 2">
    <name type="scientific">Tepidicella xavieri</name>
    <dbReference type="NCBI Taxonomy" id="360241"/>
    <lineage>
        <taxon>Bacteria</taxon>
        <taxon>Pseudomonadati</taxon>
        <taxon>Pseudomonadota</taxon>
        <taxon>Betaproteobacteria</taxon>
        <taxon>Burkholderiales</taxon>
        <taxon>Tepidicella</taxon>
    </lineage>
</organism>
<proteinExistence type="predicted"/>
<sequence>MRQGQREQDEAAGGRQYRELRLEDGTVVVVSVAARRYARTPDQSYGYLQFKTNGKTVTKYIGRVTAESRAESLRMGWELLRSRKLAESFGWSWISKRGK</sequence>
<evidence type="ECO:0000313" key="2">
    <source>
        <dbReference type="Proteomes" id="UP000295510"/>
    </source>
</evidence>
<keyword evidence="2" id="KW-1185">Reference proteome</keyword>
<gene>
    <name evidence="1" type="ORF">DFR43_1246</name>
</gene>
<dbReference type="AlphaFoldDB" id="A0A4R6TWC7"/>
<name>A0A4R6TWC7_9BURK</name>
<comment type="caution">
    <text evidence="1">The sequence shown here is derived from an EMBL/GenBank/DDBJ whole genome shotgun (WGS) entry which is preliminary data.</text>
</comment>
<reference evidence="1 2" key="1">
    <citation type="submission" date="2019-03" db="EMBL/GenBank/DDBJ databases">
        <title>Genomic Encyclopedia of Type Strains, Phase IV (KMG-IV): sequencing the most valuable type-strain genomes for metagenomic binning, comparative biology and taxonomic classification.</title>
        <authorList>
            <person name="Goeker M."/>
        </authorList>
    </citation>
    <scope>NUCLEOTIDE SEQUENCE [LARGE SCALE GENOMIC DNA]</scope>
    <source>
        <strain evidence="1 2">DSM 19605</strain>
    </source>
</reference>
<dbReference type="Proteomes" id="UP000295510">
    <property type="component" value="Unassembled WGS sequence"/>
</dbReference>
<dbReference type="RefSeq" id="WP_133599466.1">
    <property type="nucleotide sequence ID" value="NZ_SNYL01000024.1"/>
</dbReference>
<dbReference type="OrthoDB" id="9913044at2"/>